<organism evidence="1">
    <name type="scientific">marine sediment metagenome</name>
    <dbReference type="NCBI Taxonomy" id="412755"/>
    <lineage>
        <taxon>unclassified sequences</taxon>
        <taxon>metagenomes</taxon>
        <taxon>ecological metagenomes</taxon>
    </lineage>
</organism>
<dbReference type="AlphaFoldDB" id="X1GX15"/>
<gene>
    <name evidence="1" type="ORF">S03H2_29365</name>
</gene>
<comment type="caution">
    <text evidence="1">The sequence shown here is derived from an EMBL/GenBank/DDBJ whole genome shotgun (WGS) entry which is preliminary data.</text>
</comment>
<dbReference type="InterPro" id="IPR029044">
    <property type="entry name" value="Nucleotide-diphossugar_trans"/>
</dbReference>
<proteinExistence type="predicted"/>
<protein>
    <submittedName>
        <fullName evidence="1">Uncharacterized protein</fullName>
    </submittedName>
</protein>
<accession>X1GX15</accession>
<dbReference type="EMBL" id="BARU01017720">
    <property type="protein sequence ID" value="GAH61707.1"/>
    <property type="molecule type" value="Genomic_DNA"/>
</dbReference>
<reference evidence="1" key="1">
    <citation type="journal article" date="2014" name="Front. Microbiol.">
        <title>High frequency of phylogenetically diverse reductive dehalogenase-homologous genes in deep subseafloor sedimentary metagenomes.</title>
        <authorList>
            <person name="Kawai M."/>
            <person name="Futagami T."/>
            <person name="Toyoda A."/>
            <person name="Takaki Y."/>
            <person name="Nishi S."/>
            <person name="Hori S."/>
            <person name="Arai W."/>
            <person name="Tsubouchi T."/>
            <person name="Morono Y."/>
            <person name="Uchiyama I."/>
            <person name="Ito T."/>
            <person name="Fujiyama A."/>
            <person name="Inagaki F."/>
            <person name="Takami H."/>
        </authorList>
    </citation>
    <scope>NUCLEOTIDE SEQUENCE</scope>
    <source>
        <strain evidence="1">Expedition CK06-06</strain>
    </source>
</reference>
<dbReference type="Gene3D" id="3.90.550.10">
    <property type="entry name" value="Spore Coat Polysaccharide Biosynthesis Protein SpsA, Chain A"/>
    <property type="match status" value="1"/>
</dbReference>
<evidence type="ECO:0000313" key="1">
    <source>
        <dbReference type="EMBL" id="GAH61707.1"/>
    </source>
</evidence>
<name>X1GX15_9ZZZZ</name>
<feature type="non-terminal residue" evidence="1">
    <location>
        <position position="1"/>
    </location>
</feature>
<sequence>DLFEGRKKILKQIRVIGITSLIKYLFGRLSIDEIEVKASKIIKAKGKAIVYSGVEVGIDVDKKVDLVLVEDVLCRRRER</sequence>